<evidence type="ECO:0000256" key="3">
    <source>
        <dbReference type="ARBA" id="ARBA00022618"/>
    </source>
</evidence>
<name>A0ABS9E3R2_9HYPH</name>
<evidence type="ECO:0000256" key="8">
    <source>
        <dbReference type="ARBA" id="ARBA00023210"/>
    </source>
</evidence>
<keyword evidence="7 10" id="KW-0342">GTP-binding</keyword>
<keyword evidence="13" id="KW-1185">Reference proteome</keyword>
<evidence type="ECO:0000256" key="4">
    <source>
        <dbReference type="ARBA" id="ARBA00022723"/>
    </source>
</evidence>
<keyword evidence="4" id="KW-0479">Metal-binding</keyword>
<keyword evidence="9 10" id="KW-0131">Cell cycle</keyword>
<dbReference type="SUPFAM" id="SSF52540">
    <property type="entry name" value="P-loop containing nucleoside triphosphate hydrolases"/>
    <property type="match status" value="1"/>
</dbReference>
<dbReference type="InterPro" id="IPR019987">
    <property type="entry name" value="GTP-bd_ribosome_bio_YsxC"/>
</dbReference>
<keyword evidence="6" id="KW-0460">Magnesium</keyword>
<evidence type="ECO:0000313" key="13">
    <source>
        <dbReference type="Proteomes" id="UP001201217"/>
    </source>
</evidence>
<sequence>MTEFSPAELEAGRLLFARPWDFVKGCVRIDDLPPTDRTEIAFAGRSNVGKSSLINALTGRVNLARTSNTPGRTQELNIFEANDAPLRIVDMPGYGFAKAPKKTVETWTRLIHAYLQGRPNLRRVFVLIDGRHGPKPADETVMNELDSAAVSYQIVLTKADKPKAGELEKIVAKTDQIIAKHGAAHPEMLITSSEKKDGIDGLRAVIAQLLAT</sequence>
<evidence type="ECO:0000256" key="6">
    <source>
        <dbReference type="ARBA" id="ARBA00022842"/>
    </source>
</evidence>
<dbReference type="InterPro" id="IPR006073">
    <property type="entry name" value="GTP-bd"/>
</dbReference>
<dbReference type="Gene3D" id="3.40.50.300">
    <property type="entry name" value="P-loop containing nucleotide triphosphate hydrolases"/>
    <property type="match status" value="1"/>
</dbReference>
<evidence type="ECO:0000259" key="11">
    <source>
        <dbReference type="PROSITE" id="PS51706"/>
    </source>
</evidence>
<evidence type="ECO:0000256" key="1">
    <source>
        <dbReference type="ARBA" id="ARBA00001946"/>
    </source>
</evidence>
<feature type="domain" description="EngB-type G" evidence="11">
    <location>
        <begin position="36"/>
        <end position="212"/>
    </location>
</feature>
<evidence type="ECO:0000256" key="5">
    <source>
        <dbReference type="ARBA" id="ARBA00022741"/>
    </source>
</evidence>
<evidence type="ECO:0000256" key="10">
    <source>
        <dbReference type="HAMAP-Rule" id="MF_00321"/>
    </source>
</evidence>
<dbReference type="NCBIfam" id="TIGR03598">
    <property type="entry name" value="GTPase_YsxC"/>
    <property type="match status" value="1"/>
</dbReference>
<evidence type="ECO:0000313" key="12">
    <source>
        <dbReference type="EMBL" id="MCF4097505.1"/>
    </source>
</evidence>
<dbReference type="InterPro" id="IPR027417">
    <property type="entry name" value="P-loop_NTPase"/>
</dbReference>
<dbReference type="PROSITE" id="PS51706">
    <property type="entry name" value="G_ENGB"/>
    <property type="match status" value="1"/>
</dbReference>
<comment type="similarity">
    <text evidence="2 10">Belongs to the TRAFAC class TrmE-Era-EngA-EngB-Septin-like GTPase superfamily. EngB GTPase family.</text>
</comment>
<dbReference type="CDD" id="cd01876">
    <property type="entry name" value="YihA_EngB"/>
    <property type="match status" value="1"/>
</dbReference>
<dbReference type="HAMAP" id="MF_00321">
    <property type="entry name" value="GTPase_EngB"/>
    <property type="match status" value="1"/>
</dbReference>
<dbReference type="EMBL" id="JAKGTI010000001">
    <property type="protein sequence ID" value="MCF4097505.1"/>
    <property type="molecule type" value="Genomic_DNA"/>
</dbReference>
<comment type="function">
    <text evidence="10">Necessary for normal cell division and for the maintenance of normal septation.</text>
</comment>
<evidence type="ECO:0000256" key="2">
    <source>
        <dbReference type="ARBA" id="ARBA00009638"/>
    </source>
</evidence>
<dbReference type="Proteomes" id="UP001201217">
    <property type="component" value="Unassembled WGS sequence"/>
</dbReference>
<protein>
    <recommendedName>
        <fullName evidence="10">Probable GTP-binding protein EngB</fullName>
    </recommendedName>
</protein>
<proteinExistence type="inferred from homology"/>
<accession>A0ABS9E3R2</accession>
<comment type="caution">
    <text evidence="12">The sequence shown here is derived from an EMBL/GenBank/DDBJ whole genome shotgun (WGS) entry which is preliminary data.</text>
</comment>
<dbReference type="Pfam" id="PF01926">
    <property type="entry name" value="MMR_HSR1"/>
    <property type="match status" value="1"/>
</dbReference>
<dbReference type="RefSeq" id="WP_236113069.1">
    <property type="nucleotide sequence ID" value="NZ_JAKGTI010000001.1"/>
</dbReference>
<keyword evidence="5 10" id="KW-0547">Nucleotide-binding</keyword>
<gene>
    <name evidence="12" type="primary">yihA</name>
    <name evidence="10" type="synonym">engB</name>
    <name evidence="12" type="ORF">L1I42_03255</name>
</gene>
<evidence type="ECO:0000256" key="7">
    <source>
        <dbReference type="ARBA" id="ARBA00023134"/>
    </source>
</evidence>
<keyword evidence="3 10" id="KW-0132">Cell division</keyword>
<comment type="cofactor">
    <cofactor evidence="1">
        <name>Mg(2+)</name>
        <dbReference type="ChEBI" id="CHEBI:18420"/>
    </cofactor>
</comment>
<dbReference type="PANTHER" id="PTHR11649:SF13">
    <property type="entry name" value="ENGB-TYPE G DOMAIN-CONTAINING PROTEIN"/>
    <property type="match status" value="1"/>
</dbReference>
<keyword evidence="8 10" id="KW-0717">Septation</keyword>
<reference evidence="12 13" key="1">
    <citation type="submission" date="2022-01" db="EMBL/GenBank/DDBJ databases">
        <title>Maritalea mediterranea sp. nov., isolated from marine plastic residues from the Malva-rosa beach (Valencia, Spain).</title>
        <authorList>
            <person name="Vidal-Verdu A."/>
            <person name="Molina-Menor E."/>
            <person name="Pascual J."/>
            <person name="Pereto J."/>
            <person name="Porcar M."/>
        </authorList>
    </citation>
    <scope>NUCLEOTIDE SEQUENCE [LARGE SCALE GENOMIC DNA]</scope>
    <source>
        <strain evidence="12 13">P4.10X</strain>
    </source>
</reference>
<evidence type="ECO:0000256" key="9">
    <source>
        <dbReference type="ARBA" id="ARBA00023306"/>
    </source>
</evidence>
<organism evidence="12 13">
    <name type="scientific">Maritalea mediterranea</name>
    <dbReference type="NCBI Taxonomy" id="2909667"/>
    <lineage>
        <taxon>Bacteria</taxon>
        <taxon>Pseudomonadati</taxon>
        <taxon>Pseudomonadota</taxon>
        <taxon>Alphaproteobacteria</taxon>
        <taxon>Hyphomicrobiales</taxon>
        <taxon>Devosiaceae</taxon>
        <taxon>Maritalea</taxon>
    </lineage>
</organism>
<dbReference type="PANTHER" id="PTHR11649">
    <property type="entry name" value="MSS1/TRME-RELATED GTP-BINDING PROTEIN"/>
    <property type="match status" value="1"/>
</dbReference>
<dbReference type="InterPro" id="IPR030393">
    <property type="entry name" value="G_ENGB_dom"/>
</dbReference>